<keyword evidence="2" id="KW-0446">Lipid-binding</keyword>
<evidence type="ECO:0000259" key="4">
    <source>
        <dbReference type="Pfam" id="PF00234"/>
    </source>
</evidence>
<evidence type="ECO:0000313" key="6">
    <source>
        <dbReference type="Proteomes" id="UP000029121"/>
    </source>
</evidence>
<dbReference type="EMBL" id="KB870809">
    <property type="protein sequence ID" value="EOA25435.1"/>
    <property type="molecule type" value="Genomic_DNA"/>
</dbReference>
<dbReference type="CDD" id="cd01959">
    <property type="entry name" value="nsLTP2"/>
    <property type="match status" value="1"/>
</dbReference>
<keyword evidence="3" id="KW-0732">Signal</keyword>
<evidence type="ECO:0000256" key="2">
    <source>
        <dbReference type="ARBA" id="ARBA00023121"/>
    </source>
</evidence>
<feature type="chain" id="PRO_5004352111" description="Bifunctional inhibitor/plant lipid transfer protein/seed storage helical domain-containing protein" evidence="3">
    <location>
        <begin position="26"/>
        <end position="101"/>
    </location>
</feature>
<evidence type="ECO:0000313" key="5">
    <source>
        <dbReference type="EMBL" id="EOA25435.1"/>
    </source>
</evidence>
<protein>
    <recommendedName>
        <fullName evidence="4">Bifunctional inhibitor/plant lipid transfer protein/seed storage helical domain-containing protein</fullName>
    </recommendedName>
</protein>
<keyword evidence="1" id="KW-0813">Transport</keyword>
<gene>
    <name evidence="5" type="ORF">CARUB_v10018768mg</name>
</gene>
<dbReference type="InterPro" id="IPR033872">
    <property type="entry name" value="nsLTP2"/>
</dbReference>
<dbReference type="InterPro" id="IPR036312">
    <property type="entry name" value="Bifun_inhib/LTP/seed_sf"/>
</dbReference>
<organism evidence="5 6">
    <name type="scientific">Capsella rubella</name>
    <dbReference type="NCBI Taxonomy" id="81985"/>
    <lineage>
        <taxon>Eukaryota</taxon>
        <taxon>Viridiplantae</taxon>
        <taxon>Streptophyta</taxon>
        <taxon>Embryophyta</taxon>
        <taxon>Tracheophyta</taxon>
        <taxon>Spermatophyta</taxon>
        <taxon>Magnoliopsida</taxon>
        <taxon>eudicotyledons</taxon>
        <taxon>Gunneridae</taxon>
        <taxon>Pentapetalae</taxon>
        <taxon>rosids</taxon>
        <taxon>malvids</taxon>
        <taxon>Brassicales</taxon>
        <taxon>Brassicaceae</taxon>
        <taxon>Camelineae</taxon>
        <taxon>Capsella</taxon>
    </lineage>
</organism>
<dbReference type="PANTHER" id="PTHR33214">
    <property type="entry name" value="BIFUNCTIONAL INHIBITOR/LIPID-TRANSFER PROTEIN/SEED STORAGE 2S ALBUMIN SUPERFAMILY PROTEIN"/>
    <property type="match status" value="1"/>
</dbReference>
<dbReference type="Gene3D" id="1.10.110.10">
    <property type="entry name" value="Plant lipid-transfer and hydrophobic proteins"/>
    <property type="match status" value="1"/>
</dbReference>
<keyword evidence="6" id="KW-1185">Reference proteome</keyword>
<evidence type="ECO:0000256" key="3">
    <source>
        <dbReference type="SAM" id="SignalP"/>
    </source>
</evidence>
<evidence type="ECO:0000256" key="1">
    <source>
        <dbReference type="ARBA" id="ARBA00022448"/>
    </source>
</evidence>
<sequence length="101" mass="11282">MKFTTLVCITYVVLVLMSFLVPIKSYVFENSVKPPCNQIEITDCISAILYGDKPTAKCCGEMKAQQPCFCDFIKNPVFNKYVTSPQARAILQSCGIPYPIC</sequence>
<feature type="domain" description="Bifunctional inhibitor/plant lipid transfer protein/seed storage helical" evidence="4">
    <location>
        <begin position="41"/>
        <end position="101"/>
    </location>
</feature>
<dbReference type="Proteomes" id="UP000029121">
    <property type="component" value="Unassembled WGS sequence"/>
</dbReference>
<accession>R0HJP2</accession>
<dbReference type="GO" id="GO:0008289">
    <property type="term" value="F:lipid binding"/>
    <property type="evidence" value="ECO:0007669"/>
    <property type="project" value="UniProtKB-KW"/>
</dbReference>
<dbReference type="STRING" id="81985.R0HJP2"/>
<dbReference type="SUPFAM" id="SSF47699">
    <property type="entry name" value="Bifunctional inhibitor/lipid-transfer protein/seed storage 2S albumin"/>
    <property type="match status" value="1"/>
</dbReference>
<proteinExistence type="predicted"/>
<reference evidence="6" key="1">
    <citation type="journal article" date="2013" name="Nat. Genet.">
        <title>The Capsella rubella genome and the genomic consequences of rapid mating system evolution.</title>
        <authorList>
            <person name="Slotte T."/>
            <person name="Hazzouri K.M."/>
            <person name="Agren J.A."/>
            <person name="Koenig D."/>
            <person name="Maumus F."/>
            <person name="Guo Y.L."/>
            <person name="Steige K."/>
            <person name="Platts A.E."/>
            <person name="Escobar J.S."/>
            <person name="Newman L.K."/>
            <person name="Wang W."/>
            <person name="Mandakova T."/>
            <person name="Vello E."/>
            <person name="Smith L.M."/>
            <person name="Henz S.R."/>
            <person name="Steffen J."/>
            <person name="Takuno S."/>
            <person name="Brandvain Y."/>
            <person name="Coop G."/>
            <person name="Andolfatto P."/>
            <person name="Hu T.T."/>
            <person name="Blanchette M."/>
            <person name="Clark R.M."/>
            <person name="Quesneville H."/>
            <person name="Nordborg M."/>
            <person name="Gaut B.S."/>
            <person name="Lysak M.A."/>
            <person name="Jenkins J."/>
            <person name="Grimwood J."/>
            <person name="Chapman J."/>
            <person name="Prochnik S."/>
            <person name="Shu S."/>
            <person name="Rokhsar D."/>
            <person name="Schmutz J."/>
            <person name="Weigel D."/>
            <person name="Wright S.I."/>
        </authorList>
    </citation>
    <scope>NUCLEOTIDE SEQUENCE [LARGE SCALE GENOMIC DNA]</scope>
    <source>
        <strain evidence="6">cv. Monte Gargano</strain>
    </source>
</reference>
<dbReference type="InterPro" id="IPR016140">
    <property type="entry name" value="Bifunc_inhib/LTP/seed_store"/>
</dbReference>
<dbReference type="AlphaFoldDB" id="R0HJP2"/>
<dbReference type="PANTHER" id="PTHR33214:SF57">
    <property type="entry name" value="GENOME ASSEMBLY, CHROMOSOME: A02"/>
    <property type="match status" value="1"/>
</dbReference>
<feature type="signal peptide" evidence="3">
    <location>
        <begin position="1"/>
        <end position="25"/>
    </location>
</feature>
<name>R0HJP2_9BRAS</name>
<dbReference type="Pfam" id="PF00234">
    <property type="entry name" value="Tryp_alpha_amyl"/>
    <property type="match status" value="1"/>
</dbReference>
<dbReference type="GO" id="GO:0006869">
    <property type="term" value="P:lipid transport"/>
    <property type="evidence" value="ECO:0007669"/>
    <property type="project" value="InterPro"/>
</dbReference>